<dbReference type="AlphaFoldDB" id="A0A146K4H2"/>
<dbReference type="InterPro" id="IPR002110">
    <property type="entry name" value="Ankyrin_rpt"/>
</dbReference>
<dbReference type="EMBL" id="GDID01004803">
    <property type="protein sequence ID" value="JAP91803.1"/>
    <property type="molecule type" value="Transcribed_RNA"/>
</dbReference>
<accession>A0A146K4H2</accession>
<dbReference type="SMART" id="SM00248">
    <property type="entry name" value="ANK"/>
    <property type="match status" value="3"/>
</dbReference>
<organism evidence="1">
    <name type="scientific">Trepomonas sp. PC1</name>
    <dbReference type="NCBI Taxonomy" id="1076344"/>
    <lineage>
        <taxon>Eukaryota</taxon>
        <taxon>Metamonada</taxon>
        <taxon>Diplomonadida</taxon>
        <taxon>Hexamitidae</taxon>
        <taxon>Hexamitinae</taxon>
        <taxon>Trepomonas</taxon>
    </lineage>
</organism>
<dbReference type="SUPFAM" id="SSF48403">
    <property type="entry name" value="Ankyrin repeat"/>
    <property type="match status" value="1"/>
</dbReference>
<protein>
    <submittedName>
        <fullName evidence="1">Ankyrin repeat-containing protein</fullName>
    </submittedName>
</protein>
<name>A0A146K4H2_9EUKA</name>
<reference evidence="1" key="1">
    <citation type="submission" date="2015-07" db="EMBL/GenBank/DDBJ databases">
        <title>Adaptation to a free-living lifestyle via gene acquisitions in the diplomonad Trepomonas sp. PC1.</title>
        <authorList>
            <person name="Xu F."/>
            <person name="Jerlstrom-Hultqvist J."/>
            <person name="Kolisko M."/>
            <person name="Simpson A.G.B."/>
            <person name="Roger A.J."/>
            <person name="Svard S.G."/>
            <person name="Andersson J.O."/>
        </authorList>
    </citation>
    <scope>NUCLEOTIDE SEQUENCE</scope>
    <source>
        <strain evidence="1">PC1</strain>
    </source>
</reference>
<dbReference type="InterPro" id="IPR036770">
    <property type="entry name" value="Ankyrin_rpt-contain_sf"/>
</dbReference>
<sequence>MLKQAEVEFTTPHSPLLAAIRNKNKEMVQELIQYQTGSEVHECIKNNMPQMIRYFKDQKSVDKRGNTSLMMAVDQNNYLVAKQFLHQLGMQNNAGKTALMLAMEFQYIQFYEMLKSEAGKIDNHMKCAYAYATEVPRWIQSDLFEREKLVIWSQREESVPKWRENVVREINQQTAKERVSYTVGKIAQVVQPNHVELVKIVRDEYIGEEKDGYESDYSDDSDDDVW</sequence>
<dbReference type="Pfam" id="PF12796">
    <property type="entry name" value="Ank_2"/>
    <property type="match status" value="1"/>
</dbReference>
<gene>
    <name evidence="1" type="ORF">TPC1_16466</name>
</gene>
<proteinExistence type="predicted"/>
<dbReference type="Gene3D" id="1.25.40.20">
    <property type="entry name" value="Ankyrin repeat-containing domain"/>
    <property type="match status" value="1"/>
</dbReference>
<evidence type="ECO:0000313" key="1">
    <source>
        <dbReference type="EMBL" id="JAP91803.1"/>
    </source>
</evidence>